<reference evidence="2 3" key="1">
    <citation type="submission" date="2014-05" db="EMBL/GenBank/DDBJ databases">
        <authorList>
            <person name="Rizzardi K."/>
            <person name="Winiecka-Krusnell J."/>
            <person name="Ramliden M."/>
            <person name="Alm E."/>
            <person name="Andersson S."/>
            <person name="Byfors S."/>
        </authorList>
    </citation>
    <scope>NUCLEOTIDE SEQUENCE [LARGE SCALE GENOMIC DNA]</scope>
    <source>
        <strain evidence="2 3">LEGN</strain>
    </source>
</reference>
<keyword evidence="1" id="KW-1133">Transmembrane helix</keyword>
<comment type="caution">
    <text evidence="2">The sequence shown here is derived from an EMBL/GenBank/DDBJ whole genome shotgun (WGS) entry which is preliminary data.</text>
</comment>
<name>A0A0A2SVX7_9GAMM</name>
<evidence type="ECO:0008006" key="4">
    <source>
        <dbReference type="Google" id="ProtNLM"/>
    </source>
</evidence>
<organism evidence="2 3">
    <name type="scientific">Legionella norrlandica</name>
    <dbReference type="NCBI Taxonomy" id="1498499"/>
    <lineage>
        <taxon>Bacteria</taxon>
        <taxon>Pseudomonadati</taxon>
        <taxon>Pseudomonadota</taxon>
        <taxon>Gammaproteobacteria</taxon>
        <taxon>Legionellales</taxon>
        <taxon>Legionellaceae</taxon>
        <taxon>Legionella</taxon>
    </lineage>
</organism>
<keyword evidence="1" id="KW-0812">Transmembrane</keyword>
<dbReference type="EMBL" id="JNCF01000013">
    <property type="protein sequence ID" value="KGP63604.1"/>
    <property type="molecule type" value="Genomic_DNA"/>
</dbReference>
<evidence type="ECO:0000313" key="3">
    <source>
        <dbReference type="Proteomes" id="UP000054422"/>
    </source>
</evidence>
<proteinExistence type="predicted"/>
<gene>
    <name evidence="2" type="ORF">EP47_06510</name>
</gene>
<evidence type="ECO:0000256" key="1">
    <source>
        <dbReference type="SAM" id="Phobius"/>
    </source>
</evidence>
<protein>
    <recommendedName>
        <fullName evidence="4">23, 7 kDa protein</fullName>
    </recommendedName>
</protein>
<feature type="transmembrane region" description="Helical" evidence="1">
    <location>
        <begin position="116"/>
        <end position="137"/>
    </location>
</feature>
<accession>A0A0A2SVX7</accession>
<keyword evidence="3" id="KW-1185">Reference proteome</keyword>
<dbReference type="OrthoDB" id="5653474at2"/>
<dbReference type="RefSeq" id="WP_035888415.1">
    <property type="nucleotide sequence ID" value="NZ_JNCF01000013.1"/>
</dbReference>
<evidence type="ECO:0000313" key="2">
    <source>
        <dbReference type="EMBL" id="KGP63604.1"/>
    </source>
</evidence>
<feature type="transmembrane region" description="Helical" evidence="1">
    <location>
        <begin position="143"/>
        <end position="162"/>
    </location>
</feature>
<dbReference type="AlphaFoldDB" id="A0A0A2SVX7"/>
<dbReference type="Proteomes" id="UP000054422">
    <property type="component" value="Unassembled WGS sequence"/>
</dbReference>
<sequence length="208" mass="23450">MSHFLFHSYKSQESIDQLIDYAESLLADIDIKKKTSFLTLLKLRVAEFQKELSNKTLNTYDKQQTLSQYEKFAKTLISCMERPQSASLAISHYHNNFYYPVGVQDKIHLSPEVKQAALAAVGISMALLIGSIPAFVFNPLIGTIMLSLAITLLLPSSFCLLTPDSPDTTRKKEQEKLIFKEGAKLINPDVLFEESDNKPYISSTLIRV</sequence>
<keyword evidence="1" id="KW-0472">Membrane</keyword>